<dbReference type="EMBL" id="BLAL01000087">
    <property type="protein sequence ID" value="GES85099.1"/>
    <property type="molecule type" value="Genomic_DNA"/>
</dbReference>
<feature type="transmembrane region" description="Helical" evidence="1">
    <location>
        <begin position="110"/>
        <end position="133"/>
    </location>
</feature>
<keyword evidence="1" id="KW-0472">Membrane</keyword>
<protein>
    <submittedName>
        <fullName evidence="2">Uncharacterized protein</fullName>
    </submittedName>
</protein>
<dbReference type="SUPFAM" id="SSF81585">
    <property type="entry name" value="PsbU/PolX domain-like"/>
    <property type="match status" value="1"/>
</dbReference>
<keyword evidence="1" id="KW-0812">Transmembrane</keyword>
<organism evidence="2 3">
    <name type="scientific">Rhizophagus clarus</name>
    <dbReference type="NCBI Taxonomy" id="94130"/>
    <lineage>
        <taxon>Eukaryota</taxon>
        <taxon>Fungi</taxon>
        <taxon>Fungi incertae sedis</taxon>
        <taxon>Mucoromycota</taxon>
        <taxon>Glomeromycotina</taxon>
        <taxon>Glomeromycetes</taxon>
        <taxon>Glomerales</taxon>
        <taxon>Glomeraceae</taxon>
        <taxon>Rhizophagus</taxon>
    </lineage>
</organism>
<keyword evidence="1" id="KW-1133">Transmembrane helix</keyword>
<comment type="caution">
    <text evidence="2">The sequence shown here is derived from an EMBL/GenBank/DDBJ whole genome shotgun (WGS) entry which is preliminary data.</text>
</comment>
<evidence type="ECO:0000313" key="3">
    <source>
        <dbReference type="Proteomes" id="UP000615446"/>
    </source>
</evidence>
<reference evidence="2" key="1">
    <citation type="submission" date="2019-10" db="EMBL/GenBank/DDBJ databases">
        <title>Conservation and host-specific expression of non-tandemly repeated heterogenous ribosome RNA gene in arbuscular mycorrhizal fungi.</title>
        <authorList>
            <person name="Maeda T."/>
            <person name="Kobayashi Y."/>
            <person name="Nakagawa T."/>
            <person name="Ezawa T."/>
            <person name="Yamaguchi K."/>
            <person name="Bino T."/>
            <person name="Nishimoto Y."/>
            <person name="Shigenobu S."/>
            <person name="Kawaguchi M."/>
        </authorList>
    </citation>
    <scope>NUCLEOTIDE SEQUENCE</scope>
    <source>
        <strain evidence="2">HR1</strain>
    </source>
</reference>
<evidence type="ECO:0000313" key="2">
    <source>
        <dbReference type="EMBL" id="GES85099.1"/>
    </source>
</evidence>
<sequence>MKINNFNLLKNTRYVDTFNWDKYFRFYTGKVFTYAHVGSLDINNADKRNLKLVKGVSSNQIDAIYSKRKFEDIEDVYNKIKIPMSKPLKTELWNGNLNSLRNLLKLLPSIFFSCLFSFLSFSLGIVLTISFSFSLKEPFRVAI</sequence>
<proteinExistence type="predicted"/>
<gene>
    <name evidence="2" type="ORF">RCL2_001219100</name>
</gene>
<evidence type="ECO:0000256" key="1">
    <source>
        <dbReference type="SAM" id="Phobius"/>
    </source>
</evidence>
<dbReference type="AlphaFoldDB" id="A0A8H3QQA8"/>
<dbReference type="Proteomes" id="UP000615446">
    <property type="component" value="Unassembled WGS sequence"/>
</dbReference>
<name>A0A8H3QQA8_9GLOM</name>
<accession>A0A8H3QQA8</accession>